<dbReference type="EMBL" id="FRAH01000005">
    <property type="protein sequence ID" value="SHJ73994.1"/>
    <property type="molecule type" value="Genomic_DNA"/>
</dbReference>
<evidence type="ECO:0000313" key="2">
    <source>
        <dbReference type="EMBL" id="SHJ73994.1"/>
    </source>
</evidence>
<dbReference type="GO" id="GO:0004497">
    <property type="term" value="F:monooxygenase activity"/>
    <property type="evidence" value="ECO:0007669"/>
    <property type="project" value="UniProtKB-KW"/>
</dbReference>
<evidence type="ECO:0000313" key="3">
    <source>
        <dbReference type="Proteomes" id="UP000183975"/>
    </source>
</evidence>
<dbReference type="Gene3D" id="3.30.70.100">
    <property type="match status" value="1"/>
</dbReference>
<evidence type="ECO:0000259" key="1">
    <source>
        <dbReference type="PROSITE" id="PS51725"/>
    </source>
</evidence>
<dbReference type="InterPro" id="IPR011008">
    <property type="entry name" value="Dimeric_a/b-barrel"/>
</dbReference>
<dbReference type="PANTHER" id="PTHR33336">
    <property type="entry name" value="QUINOL MONOOXYGENASE YGIN-RELATED"/>
    <property type="match status" value="1"/>
</dbReference>
<dbReference type="Proteomes" id="UP000183975">
    <property type="component" value="Unassembled WGS sequence"/>
</dbReference>
<keyword evidence="2" id="KW-0503">Monooxygenase</keyword>
<dbReference type="AlphaFoldDB" id="A0A1M6LRX6"/>
<accession>A0A1M6LRX6</accession>
<reference evidence="2 3" key="1">
    <citation type="submission" date="2016-11" db="EMBL/GenBank/DDBJ databases">
        <authorList>
            <person name="Jaros S."/>
            <person name="Januszkiewicz K."/>
            <person name="Wedrychowicz H."/>
        </authorList>
    </citation>
    <scope>NUCLEOTIDE SEQUENCE [LARGE SCALE GENOMIC DNA]</scope>
    <source>
        <strain evidence="2 3">DSM 14214</strain>
    </source>
</reference>
<sequence length="98" mass="11118">MIMLIAKNTLMEGKQKEFTELAEKLVLATRKEAGCIAYDLVADQADACVYYFVEKYQDMKALEEHRATAHFQSIVPQFGPLRTKPSEVSICDVLPFTE</sequence>
<dbReference type="InterPro" id="IPR007138">
    <property type="entry name" value="ABM_dom"/>
</dbReference>
<dbReference type="PROSITE" id="PS51725">
    <property type="entry name" value="ABM"/>
    <property type="match status" value="1"/>
</dbReference>
<dbReference type="OrthoDB" id="287932at2"/>
<dbReference type="PANTHER" id="PTHR33336:SF15">
    <property type="entry name" value="ABM DOMAIN-CONTAINING PROTEIN"/>
    <property type="match status" value="1"/>
</dbReference>
<dbReference type="SUPFAM" id="SSF54909">
    <property type="entry name" value="Dimeric alpha+beta barrel"/>
    <property type="match status" value="1"/>
</dbReference>
<name>A0A1M6LRX6_9FIRM</name>
<organism evidence="2 3">
    <name type="scientific">Anaerotignum lactatifermentans DSM 14214</name>
    <dbReference type="NCBI Taxonomy" id="1121323"/>
    <lineage>
        <taxon>Bacteria</taxon>
        <taxon>Bacillati</taxon>
        <taxon>Bacillota</taxon>
        <taxon>Clostridia</taxon>
        <taxon>Lachnospirales</taxon>
        <taxon>Anaerotignaceae</taxon>
        <taxon>Anaerotignum</taxon>
    </lineage>
</organism>
<dbReference type="RefSeq" id="WP_072848619.1">
    <property type="nucleotide sequence ID" value="NZ_FRAH01000005.1"/>
</dbReference>
<keyword evidence="3" id="KW-1185">Reference proteome</keyword>
<dbReference type="InterPro" id="IPR050744">
    <property type="entry name" value="AI-2_Isomerase_LsrG"/>
</dbReference>
<keyword evidence="2" id="KW-0560">Oxidoreductase</keyword>
<feature type="domain" description="ABM" evidence="1">
    <location>
        <begin position="2"/>
        <end position="90"/>
    </location>
</feature>
<proteinExistence type="predicted"/>
<gene>
    <name evidence="2" type="ORF">SAMN02745138_00411</name>
</gene>
<dbReference type="Pfam" id="PF03992">
    <property type="entry name" value="ABM"/>
    <property type="match status" value="1"/>
</dbReference>
<protein>
    <submittedName>
        <fullName evidence="2">Quinol monooxygenase YgiN</fullName>
    </submittedName>
</protein>
<dbReference type="GeneID" id="78177181"/>